<feature type="signal peptide" evidence="2">
    <location>
        <begin position="1"/>
        <end position="22"/>
    </location>
</feature>
<dbReference type="AlphaFoldDB" id="A0AAV9ULS0"/>
<feature type="compositionally biased region" description="Polar residues" evidence="1">
    <location>
        <begin position="308"/>
        <end position="318"/>
    </location>
</feature>
<dbReference type="Proteomes" id="UP001375240">
    <property type="component" value="Unassembled WGS sequence"/>
</dbReference>
<feature type="chain" id="PRO_5043945338" evidence="2">
    <location>
        <begin position="23"/>
        <end position="325"/>
    </location>
</feature>
<name>A0AAV9ULS0_9PEZI</name>
<proteinExistence type="predicted"/>
<reference evidence="3 4" key="1">
    <citation type="submission" date="2019-10" db="EMBL/GenBank/DDBJ databases">
        <authorList>
            <person name="Palmer J.M."/>
        </authorList>
    </citation>
    <scope>NUCLEOTIDE SEQUENCE [LARGE SCALE GENOMIC DNA]</scope>
    <source>
        <strain evidence="3 4">TWF696</strain>
    </source>
</reference>
<evidence type="ECO:0000313" key="4">
    <source>
        <dbReference type="Proteomes" id="UP001375240"/>
    </source>
</evidence>
<evidence type="ECO:0000256" key="2">
    <source>
        <dbReference type="SAM" id="SignalP"/>
    </source>
</evidence>
<keyword evidence="4" id="KW-1185">Reference proteome</keyword>
<evidence type="ECO:0000256" key="1">
    <source>
        <dbReference type="SAM" id="MobiDB-lite"/>
    </source>
</evidence>
<dbReference type="EMBL" id="JAVHNQ010000006">
    <property type="protein sequence ID" value="KAK6344348.1"/>
    <property type="molecule type" value="Genomic_DNA"/>
</dbReference>
<comment type="caution">
    <text evidence="3">The sequence shown here is derived from an EMBL/GenBank/DDBJ whole genome shotgun (WGS) entry which is preliminary data.</text>
</comment>
<feature type="region of interest" description="Disordered" evidence="1">
    <location>
        <begin position="305"/>
        <end position="325"/>
    </location>
</feature>
<keyword evidence="2" id="KW-0732">Signal</keyword>
<evidence type="ECO:0000313" key="3">
    <source>
        <dbReference type="EMBL" id="KAK6344348.1"/>
    </source>
</evidence>
<organism evidence="3 4">
    <name type="scientific">Orbilia brochopaga</name>
    <dbReference type="NCBI Taxonomy" id="3140254"/>
    <lineage>
        <taxon>Eukaryota</taxon>
        <taxon>Fungi</taxon>
        <taxon>Dikarya</taxon>
        <taxon>Ascomycota</taxon>
        <taxon>Pezizomycotina</taxon>
        <taxon>Orbiliomycetes</taxon>
        <taxon>Orbiliales</taxon>
        <taxon>Orbiliaceae</taxon>
        <taxon>Orbilia</taxon>
    </lineage>
</organism>
<protein>
    <submittedName>
        <fullName evidence="3">Uncharacterized protein</fullName>
    </submittedName>
</protein>
<sequence length="325" mass="36259">MKVTHLLLALGVSLSALPQTHGYGPRGAAERVLFWLAYQAETKLLAVVPGYTLTIAPGCAIPPDRCTFSRLIIHIWAPRTDLTGDVRPTTAQLADFDSRIQHAELELHVDIEPPPRDESRTNLGWLMRQVNTHKPRLTNAVDPGRVVSGADGNFDDALRRVTNPIAQLHAENLKDPTNADASRKRIVENGRKMAKHVAFMRSQDFEKFRLWGGREDIKDPERGQFMRKLRSMNPDLADRIRIQTRQVGSELGGTTDVLDIDETVRSYTGTPPKTPEQVRAELLEVHTELMRTENYSQHFSALRAAGDASSTSGCTNPISVHPLPR</sequence>
<accession>A0AAV9ULS0</accession>
<gene>
    <name evidence="3" type="ORF">TWF696_007987</name>
</gene>